<evidence type="ECO:0000256" key="1">
    <source>
        <dbReference type="ARBA" id="ARBA00006432"/>
    </source>
</evidence>
<proteinExistence type="inferred from homology"/>
<dbReference type="PANTHER" id="PTHR24096">
    <property type="entry name" value="LONG-CHAIN-FATTY-ACID--COA LIGASE"/>
    <property type="match status" value="1"/>
</dbReference>
<dbReference type="AlphaFoldDB" id="A0A9P6FXL3"/>
<dbReference type="Gene3D" id="3.40.50.12780">
    <property type="entry name" value="N-terminal domain of ligase-like"/>
    <property type="match status" value="1"/>
</dbReference>
<dbReference type="PROSITE" id="PS00455">
    <property type="entry name" value="AMP_BINDING"/>
    <property type="match status" value="1"/>
</dbReference>
<name>A0A9P6FXL3_9FUNG</name>
<evidence type="ECO:0008006" key="7">
    <source>
        <dbReference type="Google" id="ProtNLM"/>
    </source>
</evidence>
<evidence type="ECO:0000259" key="4">
    <source>
        <dbReference type="Pfam" id="PF13193"/>
    </source>
</evidence>
<dbReference type="PANTHER" id="PTHR24096:SF149">
    <property type="entry name" value="AMP-BINDING DOMAIN-CONTAINING PROTEIN-RELATED"/>
    <property type="match status" value="1"/>
</dbReference>
<dbReference type="InterPro" id="IPR020845">
    <property type="entry name" value="AMP-binding_CS"/>
</dbReference>
<dbReference type="OrthoDB" id="1898221at2759"/>
<dbReference type="InterPro" id="IPR042099">
    <property type="entry name" value="ANL_N_sf"/>
</dbReference>
<feature type="domain" description="AMP-dependent synthetase/ligase" evidence="3">
    <location>
        <begin position="41"/>
        <end position="397"/>
    </location>
</feature>
<dbReference type="InterPro" id="IPR000873">
    <property type="entry name" value="AMP-dep_synth/lig_dom"/>
</dbReference>
<keyword evidence="6" id="KW-1185">Reference proteome</keyword>
<dbReference type="Pfam" id="PF00501">
    <property type="entry name" value="AMP-binding"/>
    <property type="match status" value="1"/>
</dbReference>
<dbReference type="Proteomes" id="UP000780801">
    <property type="component" value="Unassembled WGS sequence"/>
</dbReference>
<dbReference type="Pfam" id="PF13193">
    <property type="entry name" value="AMP-binding_C"/>
    <property type="match status" value="1"/>
</dbReference>
<reference evidence="5" key="1">
    <citation type="journal article" date="2020" name="Fungal Divers.">
        <title>Resolving the Mortierellaceae phylogeny through synthesis of multi-gene phylogenetics and phylogenomics.</title>
        <authorList>
            <person name="Vandepol N."/>
            <person name="Liber J."/>
            <person name="Desiro A."/>
            <person name="Na H."/>
            <person name="Kennedy M."/>
            <person name="Barry K."/>
            <person name="Grigoriev I.V."/>
            <person name="Miller A.N."/>
            <person name="O'Donnell K."/>
            <person name="Stajich J.E."/>
            <person name="Bonito G."/>
        </authorList>
    </citation>
    <scope>NUCLEOTIDE SEQUENCE</scope>
    <source>
        <strain evidence="5">KOD1015</strain>
    </source>
</reference>
<dbReference type="Gene3D" id="3.30.300.30">
    <property type="match status" value="1"/>
</dbReference>
<comment type="similarity">
    <text evidence="1">Belongs to the ATP-dependent AMP-binding enzyme family.</text>
</comment>
<dbReference type="InterPro" id="IPR025110">
    <property type="entry name" value="AMP-bd_C"/>
</dbReference>
<evidence type="ECO:0000313" key="5">
    <source>
        <dbReference type="EMBL" id="KAF9583337.1"/>
    </source>
</evidence>
<gene>
    <name evidence="5" type="ORF">BGW38_009728</name>
</gene>
<dbReference type="FunFam" id="3.30.300.30:FF:000007">
    <property type="entry name" value="4-coumarate--CoA ligase 2"/>
    <property type="match status" value="1"/>
</dbReference>
<keyword evidence="2" id="KW-0436">Ligase</keyword>
<evidence type="ECO:0000259" key="3">
    <source>
        <dbReference type="Pfam" id="PF00501"/>
    </source>
</evidence>
<dbReference type="SUPFAM" id="SSF56801">
    <property type="entry name" value="Acetyl-CoA synthetase-like"/>
    <property type="match status" value="1"/>
</dbReference>
<dbReference type="GO" id="GO:0016405">
    <property type="term" value="F:CoA-ligase activity"/>
    <property type="evidence" value="ECO:0007669"/>
    <property type="project" value="TreeGrafter"/>
</dbReference>
<organism evidence="5 6">
    <name type="scientific">Lunasporangiospora selenospora</name>
    <dbReference type="NCBI Taxonomy" id="979761"/>
    <lineage>
        <taxon>Eukaryota</taxon>
        <taxon>Fungi</taxon>
        <taxon>Fungi incertae sedis</taxon>
        <taxon>Mucoromycota</taxon>
        <taxon>Mortierellomycotina</taxon>
        <taxon>Mortierellomycetes</taxon>
        <taxon>Mortierellales</taxon>
        <taxon>Mortierellaceae</taxon>
        <taxon>Lunasporangiospora</taxon>
    </lineage>
</organism>
<dbReference type="CDD" id="cd05911">
    <property type="entry name" value="Firefly_Luc_like"/>
    <property type="match status" value="1"/>
</dbReference>
<protein>
    <recommendedName>
        <fullName evidence="7">Acyl-CoA synthetase (AMP-forming)/AMP-acid ligase II</fullName>
    </recommendedName>
</protein>
<evidence type="ECO:0000313" key="6">
    <source>
        <dbReference type="Proteomes" id="UP000780801"/>
    </source>
</evidence>
<sequence>MHIYKSKFQDLVLPKTNLFSFITSNPKGTPESFHSITDAVTKQVITLQEWKRDTLRWATGLQSIGFKRGDTLAIFSFNQIDYSLVMFGPLVLGAVTTTASSAYNAEELALQLSDSRASVMVTHPESLATARAAAKKVGLPEEKIFLFGDRTIDGFRPYSSLMPPVGTPRDKLANVVNLDGEAAVKTTALICYSSGTTGRSKGVELTHYGLSSNLLQISMVDPEFPPAENASLSVLPMYHMYSIAINLMYGLYSGMPNIVLQKFVFEDFLEAIQRHKIVTLNLVPPQVLLLAKSPLVDKYDLSSVRFLTAAAAPCSRELVEALTARFPKIGFRQAYGMTELSPASHFGQYENQVHGSVGIMLPNQEIRLVDPETGTDVPKGEAGEVWIRGPNVMKGYLNNPAATKDTIDPEGWLHTGDIGLEDNEGNFFIVDRLKELIKYKGFQVPLAELEAVLVGHPHISDAAVIGVEDPSRATEVPLAFVVRNESTAEGKVLTDKDVTTYVASHVAQHKQLRGGVRFIDAIPKSPSGKILRRLLRDHLKEEPQSPPKARL</sequence>
<feature type="domain" description="AMP-binding enzyme C-terminal" evidence="4">
    <location>
        <begin position="448"/>
        <end position="529"/>
    </location>
</feature>
<dbReference type="EMBL" id="JAABOA010000732">
    <property type="protein sequence ID" value="KAF9583337.1"/>
    <property type="molecule type" value="Genomic_DNA"/>
</dbReference>
<accession>A0A9P6FXL3</accession>
<dbReference type="InterPro" id="IPR045851">
    <property type="entry name" value="AMP-bd_C_sf"/>
</dbReference>
<comment type="caution">
    <text evidence="5">The sequence shown here is derived from an EMBL/GenBank/DDBJ whole genome shotgun (WGS) entry which is preliminary data.</text>
</comment>
<evidence type="ECO:0000256" key="2">
    <source>
        <dbReference type="ARBA" id="ARBA00022598"/>
    </source>
</evidence>